<comment type="caution">
    <text evidence="1">The sequence shown here is derived from an EMBL/GenBank/DDBJ whole genome shotgun (WGS) entry which is preliminary data.</text>
</comment>
<reference evidence="1 2" key="1">
    <citation type="submission" date="2017-01" db="EMBL/GenBank/DDBJ databases">
        <title>The cable genome- insights into the physiology and evolution of filamentous bacteria capable of sulfide oxidation via long distance electron transfer.</title>
        <authorList>
            <person name="Schreiber L."/>
            <person name="Bjerg J.T."/>
            <person name="Boggild A."/>
            <person name="Van De Vossenberg J."/>
            <person name="Meysman F."/>
            <person name="Nielsen L.P."/>
            <person name="Schramm A."/>
            <person name="Kjeldsen K.U."/>
        </authorList>
    </citation>
    <scope>NUCLEOTIDE SEQUENCE [LARGE SCALE GENOMIC DNA]</scope>
    <source>
        <strain evidence="1">MCF</strain>
    </source>
</reference>
<organism evidence="1 2">
    <name type="scientific">Candidatus Electrothrix aarhusensis</name>
    <dbReference type="NCBI Taxonomy" id="1859131"/>
    <lineage>
        <taxon>Bacteria</taxon>
        <taxon>Pseudomonadati</taxon>
        <taxon>Thermodesulfobacteriota</taxon>
        <taxon>Desulfobulbia</taxon>
        <taxon>Desulfobulbales</taxon>
        <taxon>Desulfobulbaceae</taxon>
        <taxon>Candidatus Electrothrix</taxon>
    </lineage>
</organism>
<name>A0A3S3RUC8_9BACT</name>
<proteinExistence type="predicted"/>
<evidence type="ECO:0000313" key="1">
    <source>
        <dbReference type="EMBL" id="RWX48227.1"/>
    </source>
</evidence>
<accession>A0A3S3RUC8</accession>
<protein>
    <submittedName>
        <fullName evidence="1">Uncharacterized protein</fullName>
    </submittedName>
</protein>
<gene>
    <name evidence="1" type="ORF">H206_05194</name>
</gene>
<dbReference type="EMBL" id="MTKO01000003">
    <property type="protein sequence ID" value="RWX48227.1"/>
    <property type="molecule type" value="Genomic_DNA"/>
</dbReference>
<keyword evidence="2" id="KW-1185">Reference proteome</keyword>
<dbReference type="Proteomes" id="UP000287853">
    <property type="component" value="Unassembled WGS sequence"/>
</dbReference>
<dbReference type="AlphaFoldDB" id="A0A3S3RUC8"/>
<sequence length="32" mass="3542">MANLKGLNAPTLLAGGKDPVKIYNVFILFYYP</sequence>
<evidence type="ECO:0000313" key="2">
    <source>
        <dbReference type="Proteomes" id="UP000287853"/>
    </source>
</evidence>